<dbReference type="Gene3D" id="3.20.20.70">
    <property type="entry name" value="Aldolase class I"/>
    <property type="match status" value="1"/>
</dbReference>
<keyword evidence="3" id="KW-0479">Metal-binding</keyword>
<evidence type="ECO:0000256" key="3">
    <source>
        <dbReference type="ARBA" id="ARBA00022723"/>
    </source>
</evidence>
<comment type="caution">
    <text evidence="5">The sequence shown here is derived from an EMBL/GenBank/DDBJ whole genome shotgun (WGS) entry which is preliminary data.</text>
</comment>
<dbReference type="InterPro" id="IPR013785">
    <property type="entry name" value="Aldolase_TIM"/>
</dbReference>
<organism evidence="5 6">
    <name type="scientific">Antarcticimicrobium sediminis</name>
    <dbReference type="NCBI Taxonomy" id="2546227"/>
    <lineage>
        <taxon>Bacteria</taxon>
        <taxon>Pseudomonadati</taxon>
        <taxon>Pseudomonadota</taxon>
        <taxon>Alphaproteobacteria</taxon>
        <taxon>Rhodobacterales</taxon>
        <taxon>Paracoccaceae</taxon>
        <taxon>Antarcticimicrobium</taxon>
    </lineage>
</organism>
<name>A0A4R5EYI0_9RHOB</name>
<dbReference type="PANTHER" id="PTHR37418:SF2">
    <property type="entry name" value="3-KETO-5-AMINOHEXANOATE CLEAVAGE ENZYME"/>
    <property type="match status" value="1"/>
</dbReference>
<dbReference type="InterPro" id="IPR008567">
    <property type="entry name" value="BKACE"/>
</dbReference>
<evidence type="ECO:0000256" key="2">
    <source>
        <dbReference type="ARBA" id="ARBA00022679"/>
    </source>
</evidence>
<accession>A0A4R5EYI0</accession>
<comment type="cofactor">
    <cofactor evidence="1">
        <name>Zn(2+)</name>
        <dbReference type="ChEBI" id="CHEBI:29105"/>
    </cofactor>
</comment>
<reference evidence="5 6" key="1">
    <citation type="submission" date="2019-03" db="EMBL/GenBank/DDBJ databases">
        <authorList>
            <person name="Zhang S."/>
        </authorList>
    </citation>
    <scope>NUCLEOTIDE SEQUENCE [LARGE SCALE GENOMIC DNA]</scope>
    <source>
        <strain evidence="5 6">S4J41</strain>
    </source>
</reference>
<dbReference type="OrthoDB" id="9805277at2"/>
<dbReference type="EMBL" id="SMFP01000002">
    <property type="protein sequence ID" value="TDE40091.1"/>
    <property type="molecule type" value="Genomic_DNA"/>
</dbReference>
<dbReference type="Pfam" id="PF05853">
    <property type="entry name" value="BKACE"/>
    <property type="match status" value="1"/>
</dbReference>
<dbReference type="GO" id="GO:0043720">
    <property type="term" value="F:3-keto-5-aminohexanoate cleavage activity"/>
    <property type="evidence" value="ECO:0007669"/>
    <property type="project" value="InterPro"/>
</dbReference>
<evidence type="ECO:0000256" key="4">
    <source>
        <dbReference type="ARBA" id="ARBA00022833"/>
    </source>
</evidence>
<keyword evidence="6" id="KW-1185">Reference proteome</keyword>
<dbReference type="Proteomes" id="UP000294662">
    <property type="component" value="Unassembled WGS sequence"/>
</dbReference>
<sequence length="305" mass="32639">MPLAMNREVFITCAVTGSGATQDRSPHVPRSPDQIAESAIDAARAGAAVVHCHVRDPETGAPSRRLDLYREVTDRIREAEVDVVLNLTAGMGGDMVFGSPERPLPLQDAGTDMIGAAERVEHIAQCLPEICTLDCGTMNFAEADYVMTNTPGMLQAMGRMITALGVKPEIEAFDTGHLWYAKQLVKDGVLDAPALVQLCMGVPWGAPDDLNTFMAMVNNVPEDWTFSAFALGRNQMSYVAASVLAGGNVRVGLEDNLWLGKGVLASNAQLVERAVTIVEAMGAQVIGPQAVREKLGLVKRAPMPQ</sequence>
<keyword evidence="4" id="KW-0862">Zinc</keyword>
<dbReference type="PANTHER" id="PTHR37418">
    <property type="entry name" value="3-KETO-5-AMINOHEXANOATE CLEAVAGE ENZYME-RELATED"/>
    <property type="match status" value="1"/>
</dbReference>
<evidence type="ECO:0000313" key="5">
    <source>
        <dbReference type="EMBL" id="TDE40091.1"/>
    </source>
</evidence>
<evidence type="ECO:0000313" key="6">
    <source>
        <dbReference type="Proteomes" id="UP000294662"/>
    </source>
</evidence>
<dbReference type="AlphaFoldDB" id="A0A4R5EYI0"/>
<proteinExistence type="predicted"/>
<dbReference type="GO" id="GO:0046872">
    <property type="term" value="F:metal ion binding"/>
    <property type="evidence" value="ECO:0007669"/>
    <property type="project" value="UniProtKB-KW"/>
</dbReference>
<gene>
    <name evidence="5" type="ORF">E1B25_03795</name>
</gene>
<keyword evidence="2" id="KW-0808">Transferase</keyword>
<protein>
    <submittedName>
        <fullName evidence="5">3-keto-5-aminohexanoate cleavage protein</fullName>
    </submittedName>
</protein>
<dbReference type="RefSeq" id="WP_132827347.1">
    <property type="nucleotide sequence ID" value="NZ_SMFP01000002.1"/>
</dbReference>
<evidence type="ECO:0000256" key="1">
    <source>
        <dbReference type="ARBA" id="ARBA00001947"/>
    </source>
</evidence>